<feature type="compositionally biased region" description="Acidic residues" evidence="1">
    <location>
        <begin position="246"/>
        <end position="266"/>
    </location>
</feature>
<feature type="compositionally biased region" description="Low complexity" evidence="1">
    <location>
        <begin position="1"/>
        <end position="18"/>
    </location>
</feature>
<feature type="compositionally biased region" description="Basic and acidic residues" evidence="1">
    <location>
        <begin position="94"/>
        <end position="103"/>
    </location>
</feature>
<feature type="compositionally biased region" description="Acidic residues" evidence="1">
    <location>
        <begin position="285"/>
        <end position="296"/>
    </location>
</feature>
<feature type="compositionally biased region" description="Basic and acidic residues" evidence="1">
    <location>
        <begin position="1038"/>
        <end position="1047"/>
    </location>
</feature>
<feature type="region of interest" description="Disordered" evidence="1">
    <location>
        <begin position="1568"/>
        <end position="1778"/>
    </location>
</feature>
<feature type="compositionally biased region" description="Low complexity" evidence="1">
    <location>
        <begin position="1381"/>
        <end position="1401"/>
    </location>
</feature>
<reference evidence="2 3" key="1">
    <citation type="journal article" date="2016" name="Mol. Biol. Evol.">
        <title>Comparative Genomics of Early-Diverging Mushroom-Forming Fungi Provides Insights into the Origins of Lignocellulose Decay Capabilities.</title>
        <authorList>
            <person name="Nagy L.G."/>
            <person name="Riley R."/>
            <person name="Tritt A."/>
            <person name="Adam C."/>
            <person name="Daum C."/>
            <person name="Floudas D."/>
            <person name="Sun H."/>
            <person name="Yadav J.S."/>
            <person name="Pangilinan J."/>
            <person name="Larsson K.H."/>
            <person name="Matsuura K."/>
            <person name="Barry K."/>
            <person name="Labutti K."/>
            <person name="Kuo R."/>
            <person name="Ohm R.A."/>
            <person name="Bhattacharya S.S."/>
            <person name="Shirouzu T."/>
            <person name="Yoshinaga Y."/>
            <person name="Martin F.M."/>
            <person name="Grigoriev I.V."/>
            <person name="Hibbett D.S."/>
        </authorList>
    </citation>
    <scope>NUCLEOTIDE SEQUENCE [LARGE SCALE GENOMIC DNA]</scope>
    <source>
        <strain evidence="2 3">L-15889</strain>
    </source>
</reference>
<feature type="region of interest" description="Disordered" evidence="1">
    <location>
        <begin position="545"/>
        <end position="574"/>
    </location>
</feature>
<feature type="region of interest" description="Disordered" evidence="1">
    <location>
        <begin position="1350"/>
        <end position="1470"/>
    </location>
</feature>
<feature type="compositionally biased region" description="Pro residues" evidence="1">
    <location>
        <begin position="1371"/>
        <end position="1380"/>
    </location>
</feature>
<feature type="compositionally biased region" description="Polar residues" evidence="1">
    <location>
        <begin position="1610"/>
        <end position="1626"/>
    </location>
</feature>
<feature type="compositionally biased region" description="Acidic residues" evidence="1">
    <location>
        <begin position="1715"/>
        <end position="1725"/>
    </location>
</feature>
<proteinExistence type="predicted"/>
<evidence type="ECO:0000256" key="1">
    <source>
        <dbReference type="SAM" id="MobiDB-lite"/>
    </source>
</evidence>
<feature type="compositionally biased region" description="Acidic residues" evidence="1">
    <location>
        <begin position="191"/>
        <end position="228"/>
    </location>
</feature>
<gene>
    <name evidence="2" type="ORF">DAEQUDRAFT_809209</name>
</gene>
<dbReference type="STRING" id="1314783.A0A165SQ68"/>
<sequence>MTTPYTTPRYPRAPYSTPISQSASRKVPRAPIHNPFDQFPEPEFQAWIGDITGALKAALGRGDPIESKAMPPERVEREEEVLEDSFADVKARRAAKGKERAVEVGDQEQPIVIESDEEEEEEESEEVARAIMNEEGGDWAEQEEEDEAEGDDAGVGLRAAAEVEETQEEYSEEEDDAPAPMASRADVIEILSDEEDEEGPVQQAEYEDDAWEQDEDAEGSEASSDEEYQAAVAKLERGLYAPRDVEEYELENEGGSEEDREDEAVVEEASPVAAEVSVTPYTGFVEEDAVDLDTAEVSDKGEAERGVDIPDSWQGPSTYAEDFYSGGDFIFKGGDATDPHMLPTEEDDEIVEIPGPLRGTPGVDSGVAEETQDVQLPDPWSGPRAYAEDYYAGGDMRESDVRTRLPSPSHLTPVDKELAEFLTPEAGTPEMAPPRMLGTDPVTTNPTEVHDVELSRSLMDELYTDLVDEDPAGRGDSTDAMAAEVDAESDRPFSGSTDSPSPPKFTSHVDWNWPPAFPDGRLALRAGHLQGPEPQDETAEIVEISDDEEESPIIPPAAAVVPSEGHMKTPETVEEDAVIPDGEQDEEIEVQPVDLVPVDANVVEPPGATPGYSNQNMVDDLYADIDAYIASEERQELVGSQAPDAEMASMETDAFIRDFLVGSSVGLDMTEATTSAALVSMPETAAPVVVTAEAPGEVEEPAHGVKTTVAPALENLSPGAAVPKTEYEVEEPATEGRRTEEPDDHGRILSPGIIAEELSEREGSASRSDVDVRVYTVSEPDSYIETADATLDLEDYDDPAIILPDINISKDADVIAHAGDKAQEDTVLDQTTPIELTTSTRHERELEPGVPMPVAADPTVPDPTSVAPSPGETGLSTPFEVDVPQVDASTSRDSSVSAGTSSQGGSPSGLFTPLTAENSRPATPKLRTNDLGDGHFESPLKRVVTAEQLAMADEADSAPTGGADDIQEPVEVDVDASQSTQPPAARPAESDVDSTLPAPSDSTEQPQAHGIPDASELDELNLEYPSDSEEQLTVLAGEEQRAGDRVNPDTSLDPDAEGDVDPDYIPEQPTPVVGLDITEDIGAVTTDEPKANTSKDAVDGDDTAVPDAVETTDVVTPEEPKVDTSADGVLGDNAVEQHAEAMEASVITPEALLETSESATIIQDVPEGSEDPFAIDFAQGSKDEGETQDDSQSSGSSEARPLKRKRELSRLPPRVTRSMLLRKLATDSSEVPPRRKAQRADKDKGRSASRDVDEDSQTPESPSNDQAGEGNELVVATQSTVASQQTSRSSSVVSAALTAGTSTPTSPGLNRTHTYPQTVDAPRLIDAQEVMHHHHGRRVLQAAAQMLGLHRRPTVEAPEPVQEPRAASPLPSRPATPIPSPSLLAPPTRPTSPTASIPSPADVRPPSIPPPASEAGPSTPPDERPNSVAQSVSDTQPSTPLPEVQQPTAAKPPPPQSAAPSRLKAGNSPVTRSRCRFHKISIPSEENGLPVYFVVPGCSLTDRELMKDEDIVDHGVPSFPQGTKLVADLEHLNLNPYLLGILRQLVGVDLLREQEVFYLPQEGEQYAWKPKHQHKHSVPKLKLSARGRKSIGAPIQSGPDTNGHAESISVAPTYSRAGSASTVSSRQSRKGRGSTRSSVANSASLAGSEYSDGSDDERSSKRQKMESVASPIAEVEGDKEESVLEASTGVSRKHRHSKRSKRLGKDAFAYKPDPEDAESSTDEEPGPGTRRRKKGKQRGIKRPRPDDATEEAGAETALPKRRRTRQKVSNQEANGEDK</sequence>
<feature type="compositionally biased region" description="Acidic residues" evidence="1">
    <location>
        <begin position="965"/>
        <end position="974"/>
    </location>
</feature>
<feature type="region of interest" description="Disordered" evidence="1">
    <location>
        <begin position="725"/>
        <end position="748"/>
    </location>
</feature>
<dbReference type="EMBL" id="KV429041">
    <property type="protein sequence ID" value="KZT72327.1"/>
    <property type="molecule type" value="Genomic_DNA"/>
</dbReference>
<organism evidence="2 3">
    <name type="scientific">Daedalea quercina L-15889</name>
    <dbReference type="NCBI Taxonomy" id="1314783"/>
    <lineage>
        <taxon>Eukaryota</taxon>
        <taxon>Fungi</taxon>
        <taxon>Dikarya</taxon>
        <taxon>Basidiomycota</taxon>
        <taxon>Agaricomycotina</taxon>
        <taxon>Agaricomycetes</taxon>
        <taxon>Polyporales</taxon>
        <taxon>Fomitopsis</taxon>
    </lineage>
</organism>
<protein>
    <submittedName>
        <fullName evidence="2">Uncharacterized protein</fullName>
    </submittedName>
</protein>
<evidence type="ECO:0000313" key="3">
    <source>
        <dbReference type="Proteomes" id="UP000076727"/>
    </source>
</evidence>
<feature type="compositionally biased region" description="Acidic residues" evidence="1">
    <location>
        <begin position="114"/>
        <end position="125"/>
    </location>
</feature>
<feature type="compositionally biased region" description="Acidic residues" evidence="1">
    <location>
        <begin position="135"/>
        <end position="152"/>
    </location>
</feature>
<feature type="compositionally biased region" description="Basic and acidic residues" evidence="1">
    <location>
        <begin position="1238"/>
        <end position="1251"/>
    </location>
</feature>
<feature type="compositionally biased region" description="Polar residues" evidence="1">
    <location>
        <begin position="1634"/>
        <end position="1645"/>
    </location>
</feature>
<evidence type="ECO:0000313" key="2">
    <source>
        <dbReference type="EMBL" id="KZT72327.1"/>
    </source>
</evidence>
<feature type="compositionally biased region" description="Polar residues" evidence="1">
    <location>
        <begin position="1304"/>
        <end position="1317"/>
    </location>
</feature>
<feature type="compositionally biased region" description="Polar residues" evidence="1">
    <location>
        <begin position="1427"/>
        <end position="1438"/>
    </location>
</feature>
<feature type="region of interest" description="Disordered" evidence="1">
    <location>
        <begin position="425"/>
        <end position="447"/>
    </location>
</feature>
<feature type="compositionally biased region" description="Basic and acidic residues" evidence="1">
    <location>
        <begin position="1656"/>
        <end position="1665"/>
    </location>
</feature>
<feature type="compositionally biased region" description="Acidic residues" evidence="1">
    <location>
        <begin position="1052"/>
        <end position="1064"/>
    </location>
</feature>
<feature type="region of interest" description="Disordered" evidence="1">
    <location>
        <begin position="62"/>
        <end position="82"/>
    </location>
</feature>
<feature type="compositionally biased region" description="Basic and acidic residues" evidence="1">
    <location>
        <begin position="927"/>
        <end position="940"/>
    </location>
</feature>
<dbReference type="Proteomes" id="UP000076727">
    <property type="component" value="Unassembled WGS sequence"/>
</dbReference>
<feature type="compositionally biased region" description="Polar residues" evidence="1">
    <location>
        <begin position="887"/>
        <end position="905"/>
    </location>
</feature>
<feature type="compositionally biased region" description="Acidic residues" evidence="1">
    <location>
        <begin position="162"/>
        <end position="177"/>
    </location>
</feature>
<keyword evidence="3" id="KW-1185">Reference proteome</keyword>
<dbReference type="OrthoDB" id="2804229at2759"/>
<accession>A0A165SQ68</accession>
<feature type="region of interest" description="Disordered" evidence="1">
    <location>
        <begin position="1157"/>
        <end position="1319"/>
    </location>
</feature>
<feature type="region of interest" description="Disordered" evidence="1">
    <location>
        <begin position="1"/>
        <end position="38"/>
    </location>
</feature>
<feature type="compositionally biased region" description="Basic and acidic residues" evidence="1">
    <location>
        <begin position="63"/>
        <end position="77"/>
    </location>
</feature>
<feature type="region of interest" description="Disordered" evidence="1">
    <location>
        <begin position="832"/>
        <end position="1129"/>
    </location>
</feature>
<feature type="compositionally biased region" description="Basic and acidic residues" evidence="1">
    <location>
        <begin position="297"/>
        <end position="308"/>
    </location>
</feature>
<feature type="compositionally biased region" description="Basic and acidic residues" evidence="1">
    <location>
        <begin position="734"/>
        <end position="747"/>
    </location>
</feature>
<feature type="compositionally biased region" description="Basic residues" evidence="1">
    <location>
        <begin position="1729"/>
        <end position="1742"/>
    </location>
</feature>
<feature type="region of interest" description="Disordered" evidence="1">
    <location>
        <begin position="466"/>
        <end position="512"/>
    </location>
</feature>
<feature type="region of interest" description="Disordered" evidence="1">
    <location>
        <begin position="94"/>
        <end position="319"/>
    </location>
</feature>
<feature type="compositionally biased region" description="Low complexity" evidence="1">
    <location>
        <begin position="1274"/>
        <end position="1303"/>
    </location>
</feature>
<feature type="compositionally biased region" description="Low complexity" evidence="1">
    <location>
        <begin position="267"/>
        <end position="278"/>
    </location>
</feature>
<feature type="compositionally biased region" description="Basic residues" evidence="1">
    <location>
        <begin position="1691"/>
        <end position="1702"/>
    </location>
</feature>
<feature type="compositionally biased region" description="Polar residues" evidence="1">
    <location>
        <begin position="1767"/>
        <end position="1778"/>
    </location>
</feature>
<feature type="region of interest" description="Disordered" evidence="1">
    <location>
        <begin position="352"/>
        <end position="387"/>
    </location>
</feature>
<feature type="compositionally biased region" description="Acidic residues" evidence="1">
    <location>
        <begin position="1015"/>
        <end position="1030"/>
    </location>
</feature>
<feature type="compositionally biased region" description="Basic residues" evidence="1">
    <location>
        <begin position="1569"/>
        <end position="1589"/>
    </location>
</feature>
<name>A0A165SQ68_9APHY</name>